<evidence type="ECO:0000256" key="3">
    <source>
        <dbReference type="PIRSR" id="PIRSR603782-2"/>
    </source>
</evidence>
<feature type="disulfide bond" description="Redox-active" evidence="3">
    <location>
        <begin position="102"/>
        <end position="106"/>
    </location>
</feature>
<evidence type="ECO:0000256" key="2">
    <source>
        <dbReference type="PIRSR" id="PIRSR603782-1"/>
    </source>
</evidence>
<dbReference type="InterPro" id="IPR036249">
    <property type="entry name" value="Thioredoxin-like_sf"/>
</dbReference>
<dbReference type="AlphaFoldDB" id="A0A1H1AVY1"/>
<protein>
    <submittedName>
        <fullName evidence="5">Protein SCO1/2</fullName>
    </submittedName>
</protein>
<dbReference type="OrthoDB" id="27579at2157"/>
<feature type="compositionally biased region" description="Acidic residues" evidence="4">
    <location>
        <begin position="214"/>
        <end position="230"/>
    </location>
</feature>
<reference evidence="6" key="1">
    <citation type="submission" date="2016-10" db="EMBL/GenBank/DDBJ databases">
        <authorList>
            <person name="Varghese N."/>
            <person name="Submissions S."/>
        </authorList>
    </citation>
    <scope>NUCLEOTIDE SEQUENCE [LARGE SCALE GENOMIC DNA]</scope>
    <source>
        <strain evidence="6">DSM 24767</strain>
    </source>
</reference>
<sequence>MNSFDRLGRRTYLAATGSAVVGLTAGCTDLVSDQQYDRVVLEPPENYDALRDSRDRGELPHPIYGDELPDVSAPCTIRDEEIATGDFEGERHSLYTFIFARCHGACPALTSSLRHVQADSADNDYADDVALVHVTFDPEHDTPEVLEEYGHDHGVNYDLNNWYDLRPESEAAAQEYVMDEFGCFYMRNEDFEADDGHGDGHENDHDDDGHDEHDDHDDEPPEPDELDDESEMEMAFQHESMIVLANADGYVERTYTGDGLPSYSDLIDDVRTVAEEW</sequence>
<dbReference type="RefSeq" id="WP_090377735.1">
    <property type="nucleotide sequence ID" value="NZ_FNLC01000001.1"/>
</dbReference>
<evidence type="ECO:0000256" key="4">
    <source>
        <dbReference type="SAM" id="MobiDB-lite"/>
    </source>
</evidence>
<gene>
    <name evidence="5" type="ORF">SAMN04489842_0826</name>
</gene>
<evidence type="ECO:0000256" key="1">
    <source>
        <dbReference type="ARBA" id="ARBA00010996"/>
    </source>
</evidence>
<comment type="similarity">
    <text evidence="1">Belongs to the SCO1/2 family.</text>
</comment>
<organism evidence="5 6">
    <name type="scientific">Natronobacterium texcoconense</name>
    <dbReference type="NCBI Taxonomy" id="1095778"/>
    <lineage>
        <taxon>Archaea</taxon>
        <taxon>Methanobacteriati</taxon>
        <taxon>Methanobacteriota</taxon>
        <taxon>Stenosarchaea group</taxon>
        <taxon>Halobacteria</taxon>
        <taxon>Halobacteriales</taxon>
        <taxon>Natrialbaceae</taxon>
        <taxon>Natronobacterium</taxon>
    </lineage>
</organism>
<accession>A0A1H1AVY1</accession>
<dbReference type="InterPro" id="IPR003782">
    <property type="entry name" value="SCO1/SenC"/>
</dbReference>
<name>A0A1H1AVY1_NATTX</name>
<dbReference type="STRING" id="1095778.SAMN04489842_0826"/>
<feature type="compositionally biased region" description="Basic and acidic residues" evidence="4">
    <location>
        <begin position="193"/>
        <end position="213"/>
    </location>
</feature>
<evidence type="ECO:0000313" key="5">
    <source>
        <dbReference type="EMBL" id="SDQ43691.1"/>
    </source>
</evidence>
<dbReference type="Proteomes" id="UP000198848">
    <property type="component" value="Unassembled WGS sequence"/>
</dbReference>
<dbReference type="Pfam" id="PF02630">
    <property type="entry name" value="SCO1-SenC"/>
    <property type="match status" value="1"/>
</dbReference>
<keyword evidence="6" id="KW-1185">Reference proteome</keyword>
<dbReference type="Gene3D" id="3.40.30.10">
    <property type="entry name" value="Glutaredoxin"/>
    <property type="match status" value="1"/>
</dbReference>
<feature type="binding site" evidence="2">
    <location>
        <position position="102"/>
    </location>
    <ligand>
        <name>Cu cation</name>
        <dbReference type="ChEBI" id="CHEBI:23378"/>
    </ligand>
</feature>
<dbReference type="PROSITE" id="PS51257">
    <property type="entry name" value="PROKAR_LIPOPROTEIN"/>
    <property type="match status" value="1"/>
</dbReference>
<dbReference type="EMBL" id="FNLC01000001">
    <property type="protein sequence ID" value="SDQ43691.1"/>
    <property type="molecule type" value="Genomic_DNA"/>
</dbReference>
<proteinExistence type="inferred from homology"/>
<feature type="region of interest" description="Disordered" evidence="4">
    <location>
        <begin position="193"/>
        <end position="230"/>
    </location>
</feature>
<feature type="binding site" evidence="2">
    <location>
        <position position="106"/>
    </location>
    <ligand>
        <name>Cu cation</name>
        <dbReference type="ChEBI" id="CHEBI:23378"/>
    </ligand>
</feature>
<evidence type="ECO:0000313" key="6">
    <source>
        <dbReference type="Proteomes" id="UP000198848"/>
    </source>
</evidence>
<dbReference type="SUPFAM" id="SSF52833">
    <property type="entry name" value="Thioredoxin-like"/>
    <property type="match status" value="1"/>
</dbReference>
<keyword evidence="3" id="KW-1015">Disulfide bond</keyword>
<keyword evidence="2" id="KW-0186">Copper</keyword>
<keyword evidence="2" id="KW-0479">Metal-binding</keyword>
<dbReference type="GO" id="GO:0046872">
    <property type="term" value="F:metal ion binding"/>
    <property type="evidence" value="ECO:0007669"/>
    <property type="project" value="UniProtKB-KW"/>
</dbReference>